<dbReference type="GO" id="GO:0031593">
    <property type="term" value="F:polyubiquitin modification-dependent protein binding"/>
    <property type="evidence" value="ECO:0007669"/>
    <property type="project" value="TreeGrafter"/>
</dbReference>
<feature type="compositionally biased region" description="Basic and acidic residues" evidence="1">
    <location>
        <begin position="248"/>
        <end position="259"/>
    </location>
</feature>
<dbReference type="OrthoDB" id="267397at2759"/>
<feature type="region of interest" description="Disordered" evidence="1">
    <location>
        <begin position="158"/>
        <end position="178"/>
    </location>
</feature>
<evidence type="ECO:0000313" key="4">
    <source>
        <dbReference type="Proteomes" id="UP000238479"/>
    </source>
</evidence>
<dbReference type="AlphaFoldDB" id="A0A2P6RIG2"/>
<organism evidence="3 4">
    <name type="scientific">Rosa chinensis</name>
    <name type="common">China rose</name>
    <dbReference type="NCBI Taxonomy" id="74649"/>
    <lineage>
        <taxon>Eukaryota</taxon>
        <taxon>Viridiplantae</taxon>
        <taxon>Streptophyta</taxon>
        <taxon>Embryophyta</taxon>
        <taxon>Tracheophyta</taxon>
        <taxon>Spermatophyta</taxon>
        <taxon>Magnoliopsida</taxon>
        <taxon>eudicotyledons</taxon>
        <taxon>Gunneridae</taxon>
        <taxon>Pentapetalae</taxon>
        <taxon>rosids</taxon>
        <taxon>fabids</taxon>
        <taxon>Rosales</taxon>
        <taxon>Rosaceae</taxon>
        <taxon>Rosoideae</taxon>
        <taxon>Rosoideae incertae sedis</taxon>
        <taxon>Rosa</taxon>
    </lineage>
</organism>
<dbReference type="Proteomes" id="UP000238479">
    <property type="component" value="Chromosome 2"/>
</dbReference>
<dbReference type="GO" id="GO:0071818">
    <property type="term" value="C:BAT3 complex"/>
    <property type="evidence" value="ECO:0007669"/>
    <property type="project" value="TreeGrafter"/>
</dbReference>
<keyword evidence="4" id="KW-1185">Reference proteome</keyword>
<feature type="region of interest" description="Disordered" evidence="1">
    <location>
        <begin position="607"/>
        <end position="637"/>
    </location>
</feature>
<feature type="domain" description="Ubiquitin-like" evidence="2">
    <location>
        <begin position="22"/>
        <end position="95"/>
    </location>
</feature>
<feature type="region of interest" description="Disordered" evidence="1">
    <location>
        <begin position="420"/>
        <end position="472"/>
    </location>
</feature>
<dbReference type="EMBL" id="PDCK01000040">
    <property type="protein sequence ID" value="PRQ46230.1"/>
    <property type="molecule type" value="Genomic_DNA"/>
</dbReference>
<dbReference type="SUPFAM" id="SSF54236">
    <property type="entry name" value="Ubiquitin-like"/>
    <property type="match status" value="1"/>
</dbReference>
<dbReference type="SMART" id="SM00213">
    <property type="entry name" value="UBQ"/>
    <property type="match status" value="1"/>
</dbReference>
<comment type="caution">
    <text evidence="3">The sequence shown here is derived from an EMBL/GenBank/DDBJ whole genome shotgun (WGS) entry which is preliminary data.</text>
</comment>
<sequence length="715" mass="75508">MGSNGAEHIPMSEQMDGCEPTIEIKIKTLDSQTYTLKVDKEMPVPALKEQIASVTGVLSEQQRLICRGKVLKDDQLLSAYHVEDGHTLHLVVRQPIPPSSEGLLNHSATDPASSTSRGRSSVFIESFSVPVQGDGVPPDFSRFLSAVLGSVGIPSIASGSEGVDVTDPGTQRPERTSGLSGLFDLSQLLSEQATTRAQSDGSNGTFGHSAPFSLGNLPPLVIPDSLNTLSRYLSHIRRDFLAIARDGGRSQEAIHRNDESSNSSSGPGIRREGIPSPASLAEVIRTARLLLIEQAGESLLRLASQLENQANVTDPSARMRTQASALRTGTLYHNLGACLLELGRTMMTLQMGQTPSDAVVNAGPAVFISPTGPNPIMVQPLPFQSGMSLGAIPMGALQPGSGLLNGLGSGFHPRRIDIQIRRGSPTTTANVNREEHRDLQQPSQRNSAPSSGGENPANQTPPSVSDGSALAGDSGVRVVPVRTVVASRLPSESAGSSIGLYYPFLGRLQHVASGNVNGERGSQASGDHHPAGLHTDRQSSENITDPARDGSTPNIRQPDPPTGRSVSISFLSSGGTQNDQESERQVPSGILNLLRALFPGGEIHVEDGSVQGMNSSSVSDQARTSNGVAVAPEAEPRVSEEGIFLSNLLHQVMPLISQAATREPGLVPAEAENSSEHTMAQDSSTVAENSNVGTSRRHSQSDCDEPPSSKRQKKE</sequence>
<feature type="compositionally biased region" description="Polar residues" evidence="1">
    <location>
        <begin position="440"/>
        <end position="466"/>
    </location>
</feature>
<evidence type="ECO:0000256" key="1">
    <source>
        <dbReference type="SAM" id="MobiDB-lite"/>
    </source>
</evidence>
<dbReference type="InterPro" id="IPR019956">
    <property type="entry name" value="Ubiquitin_dom"/>
</dbReference>
<dbReference type="GO" id="GO:0036503">
    <property type="term" value="P:ERAD pathway"/>
    <property type="evidence" value="ECO:0007669"/>
    <property type="project" value="TreeGrafter"/>
</dbReference>
<dbReference type="GO" id="GO:0051787">
    <property type="term" value="F:misfolded protein binding"/>
    <property type="evidence" value="ECO:0007669"/>
    <property type="project" value="TreeGrafter"/>
</dbReference>
<reference evidence="3 4" key="1">
    <citation type="journal article" date="2018" name="Nat. Genet.">
        <title>The Rosa genome provides new insights in the design of modern roses.</title>
        <authorList>
            <person name="Bendahmane M."/>
        </authorList>
    </citation>
    <scope>NUCLEOTIDE SEQUENCE [LARGE SCALE GENOMIC DNA]</scope>
    <source>
        <strain evidence="4">cv. Old Blush</strain>
    </source>
</reference>
<dbReference type="InterPro" id="IPR000626">
    <property type="entry name" value="Ubiquitin-like_dom"/>
</dbReference>
<protein>
    <submittedName>
        <fullName evidence="3">Putative ubiquitin</fullName>
    </submittedName>
</protein>
<dbReference type="PANTHER" id="PTHR15204:SF0">
    <property type="entry name" value="LARGE PROLINE-RICH PROTEIN BAG6"/>
    <property type="match status" value="1"/>
</dbReference>
<dbReference type="InterPro" id="IPR029071">
    <property type="entry name" value="Ubiquitin-like_domsf"/>
</dbReference>
<feature type="compositionally biased region" description="Polar residues" evidence="1">
    <location>
        <begin position="515"/>
        <end position="525"/>
    </location>
</feature>
<dbReference type="PANTHER" id="PTHR15204">
    <property type="entry name" value="LARGE PROLINE-RICH PROTEIN BAG6"/>
    <property type="match status" value="1"/>
</dbReference>
<dbReference type="Gramene" id="PRQ46230">
    <property type="protein sequence ID" value="PRQ46230"/>
    <property type="gene ID" value="RchiOBHm_Chr2g0086801"/>
</dbReference>
<feature type="compositionally biased region" description="Polar residues" evidence="1">
    <location>
        <begin position="611"/>
        <end position="627"/>
    </location>
</feature>
<feature type="compositionally biased region" description="Polar residues" evidence="1">
    <location>
        <begin position="676"/>
        <end position="694"/>
    </location>
</feature>
<dbReference type="FunFam" id="3.10.20.90:FF:000154">
    <property type="entry name" value="Large proline-rich protein BAG6"/>
    <property type="match status" value="1"/>
</dbReference>
<dbReference type="Gene3D" id="3.10.20.90">
    <property type="entry name" value="Phosphatidylinositol 3-kinase Catalytic Subunit, Chain A, domain 1"/>
    <property type="match status" value="1"/>
</dbReference>
<evidence type="ECO:0000259" key="2">
    <source>
        <dbReference type="PROSITE" id="PS50053"/>
    </source>
</evidence>
<dbReference type="PROSITE" id="PS50053">
    <property type="entry name" value="UBIQUITIN_2"/>
    <property type="match status" value="1"/>
</dbReference>
<gene>
    <name evidence="3" type="ORF">RchiOBHm_Chr2g0086801</name>
</gene>
<feature type="region of interest" description="Disordered" evidence="1">
    <location>
        <begin position="248"/>
        <end position="274"/>
    </location>
</feature>
<feature type="compositionally biased region" description="Basic and acidic residues" evidence="1">
    <location>
        <begin position="526"/>
        <end position="539"/>
    </location>
</feature>
<proteinExistence type="predicted"/>
<evidence type="ECO:0000313" key="3">
    <source>
        <dbReference type="EMBL" id="PRQ46230.1"/>
    </source>
</evidence>
<feature type="region of interest" description="Disordered" evidence="1">
    <location>
        <begin position="515"/>
        <end position="585"/>
    </location>
</feature>
<dbReference type="PRINTS" id="PR00348">
    <property type="entry name" value="UBIQUITIN"/>
</dbReference>
<feature type="region of interest" description="Disordered" evidence="1">
    <location>
        <begin position="667"/>
        <end position="715"/>
    </location>
</feature>
<dbReference type="STRING" id="74649.A0A2P6RIG2"/>
<feature type="compositionally biased region" description="Polar residues" evidence="1">
    <location>
        <begin position="564"/>
        <end position="579"/>
    </location>
</feature>
<name>A0A2P6RIG2_ROSCH</name>
<dbReference type="Pfam" id="PF00240">
    <property type="entry name" value="ubiquitin"/>
    <property type="match status" value="1"/>
</dbReference>
<accession>A0A2P6RIG2</accession>
<dbReference type="OMA" id="RIVPIRT"/>